<keyword evidence="3" id="KW-1185">Reference proteome</keyword>
<sequence length="98" mass="11269">MYRKGFKRIPKMYDRADICDVAFVFIQYSSPCVDSPKDRIGQQIFLMRGCVNRPLFLQVNRSTPFPGVCCVCIQFHDHRSTLVSACRGLGYLEMLTIV</sequence>
<dbReference type="Gramene" id="Pp3c10_7550V3.1">
    <property type="protein sequence ID" value="PAC:32902439.CDS.1"/>
    <property type="gene ID" value="Pp3c10_7550"/>
</dbReference>
<reference evidence="1 3" key="1">
    <citation type="journal article" date="2008" name="Science">
        <title>The Physcomitrella genome reveals evolutionary insights into the conquest of land by plants.</title>
        <authorList>
            <person name="Rensing S."/>
            <person name="Lang D."/>
            <person name="Zimmer A."/>
            <person name="Terry A."/>
            <person name="Salamov A."/>
            <person name="Shapiro H."/>
            <person name="Nishiyama T."/>
            <person name="Perroud P.-F."/>
            <person name="Lindquist E."/>
            <person name="Kamisugi Y."/>
            <person name="Tanahashi T."/>
            <person name="Sakakibara K."/>
            <person name="Fujita T."/>
            <person name="Oishi K."/>
            <person name="Shin-I T."/>
            <person name="Kuroki Y."/>
            <person name="Toyoda A."/>
            <person name="Suzuki Y."/>
            <person name="Hashimoto A."/>
            <person name="Yamaguchi K."/>
            <person name="Sugano A."/>
            <person name="Kohara Y."/>
            <person name="Fujiyama A."/>
            <person name="Anterola A."/>
            <person name="Aoki S."/>
            <person name="Ashton N."/>
            <person name="Barbazuk W.B."/>
            <person name="Barker E."/>
            <person name="Bennetzen J."/>
            <person name="Bezanilla M."/>
            <person name="Blankenship R."/>
            <person name="Cho S.H."/>
            <person name="Dutcher S."/>
            <person name="Estelle M."/>
            <person name="Fawcett J.A."/>
            <person name="Gundlach H."/>
            <person name="Hanada K."/>
            <person name="Heyl A."/>
            <person name="Hicks K.A."/>
            <person name="Hugh J."/>
            <person name="Lohr M."/>
            <person name="Mayer K."/>
            <person name="Melkozernov A."/>
            <person name="Murata T."/>
            <person name="Nelson D."/>
            <person name="Pils B."/>
            <person name="Prigge M."/>
            <person name="Reiss B."/>
            <person name="Renner T."/>
            <person name="Rombauts S."/>
            <person name="Rushton P."/>
            <person name="Sanderfoot A."/>
            <person name="Schween G."/>
            <person name="Shiu S.-H."/>
            <person name="Stueber K."/>
            <person name="Theodoulou F.L."/>
            <person name="Tu H."/>
            <person name="Van de Peer Y."/>
            <person name="Verrier P.J."/>
            <person name="Waters E."/>
            <person name="Wood A."/>
            <person name="Yang L."/>
            <person name="Cove D."/>
            <person name="Cuming A."/>
            <person name="Hasebe M."/>
            <person name="Lucas S."/>
            <person name="Mishler D.B."/>
            <person name="Reski R."/>
            <person name="Grigoriev I."/>
            <person name="Quatrano R.S."/>
            <person name="Boore J.L."/>
        </authorList>
    </citation>
    <scope>NUCLEOTIDE SEQUENCE [LARGE SCALE GENOMIC DNA]</scope>
    <source>
        <strain evidence="2 3">cv. Gransden 2004</strain>
    </source>
</reference>
<accession>A0A2K1JY41</accession>
<dbReference type="EnsemblPlants" id="Pp3c10_7550V3.2">
    <property type="protein sequence ID" value="PAC:32902440.CDS.1"/>
    <property type="gene ID" value="Pp3c10_7550"/>
</dbReference>
<evidence type="ECO:0000313" key="3">
    <source>
        <dbReference type="Proteomes" id="UP000006727"/>
    </source>
</evidence>
<dbReference type="EMBL" id="ABEU02000010">
    <property type="protein sequence ID" value="PNR46440.1"/>
    <property type="molecule type" value="Genomic_DNA"/>
</dbReference>
<dbReference type="InParanoid" id="A0A2K1JY41"/>
<proteinExistence type="predicted"/>
<dbReference type="EnsemblPlants" id="Pp3c10_7550V3.1">
    <property type="protein sequence ID" value="PAC:32902439.CDS.1"/>
    <property type="gene ID" value="Pp3c10_7550"/>
</dbReference>
<reference evidence="1 3" key="2">
    <citation type="journal article" date="2018" name="Plant J.">
        <title>The Physcomitrella patens chromosome-scale assembly reveals moss genome structure and evolution.</title>
        <authorList>
            <person name="Lang D."/>
            <person name="Ullrich K.K."/>
            <person name="Murat F."/>
            <person name="Fuchs J."/>
            <person name="Jenkins J."/>
            <person name="Haas F.B."/>
            <person name="Piednoel M."/>
            <person name="Gundlach H."/>
            <person name="Van Bel M."/>
            <person name="Meyberg R."/>
            <person name="Vives C."/>
            <person name="Morata J."/>
            <person name="Symeonidi A."/>
            <person name="Hiss M."/>
            <person name="Muchero W."/>
            <person name="Kamisugi Y."/>
            <person name="Saleh O."/>
            <person name="Blanc G."/>
            <person name="Decker E.L."/>
            <person name="van Gessel N."/>
            <person name="Grimwood J."/>
            <person name="Hayes R.D."/>
            <person name="Graham S.W."/>
            <person name="Gunter L.E."/>
            <person name="McDaniel S.F."/>
            <person name="Hoernstein S.N.W."/>
            <person name="Larsson A."/>
            <person name="Li F.W."/>
            <person name="Perroud P.F."/>
            <person name="Phillips J."/>
            <person name="Ranjan P."/>
            <person name="Rokshar D.S."/>
            <person name="Rothfels C.J."/>
            <person name="Schneider L."/>
            <person name="Shu S."/>
            <person name="Stevenson D.W."/>
            <person name="Thummler F."/>
            <person name="Tillich M."/>
            <person name="Villarreal Aguilar J.C."/>
            <person name="Widiez T."/>
            <person name="Wong G.K."/>
            <person name="Wymore A."/>
            <person name="Zhang Y."/>
            <person name="Zimmer A.D."/>
            <person name="Quatrano R.S."/>
            <person name="Mayer K.F.X."/>
            <person name="Goodstein D."/>
            <person name="Casacuberta J.M."/>
            <person name="Vandepoele K."/>
            <person name="Reski R."/>
            <person name="Cuming A.C."/>
            <person name="Tuskan G.A."/>
            <person name="Maumus F."/>
            <person name="Salse J."/>
            <person name="Schmutz J."/>
            <person name="Rensing S.A."/>
        </authorList>
    </citation>
    <scope>NUCLEOTIDE SEQUENCE [LARGE SCALE GENOMIC DNA]</scope>
    <source>
        <strain evidence="2 3">cv. Gransden 2004</strain>
    </source>
</reference>
<dbReference type="AlphaFoldDB" id="A0A2K1JY41"/>
<name>A0A2K1JY41_PHYPA</name>
<organism evidence="1">
    <name type="scientific">Physcomitrium patens</name>
    <name type="common">Spreading-leaved earth moss</name>
    <name type="synonym">Physcomitrella patens</name>
    <dbReference type="NCBI Taxonomy" id="3218"/>
    <lineage>
        <taxon>Eukaryota</taxon>
        <taxon>Viridiplantae</taxon>
        <taxon>Streptophyta</taxon>
        <taxon>Embryophyta</taxon>
        <taxon>Bryophyta</taxon>
        <taxon>Bryophytina</taxon>
        <taxon>Bryopsida</taxon>
        <taxon>Funariidae</taxon>
        <taxon>Funariales</taxon>
        <taxon>Funariaceae</taxon>
        <taxon>Physcomitrium</taxon>
    </lineage>
</organism>
<dbReference type="Gramene" id="Pp3c10_7550V3.2">
    <property type="protein sequence ID" value="PAC:32902440.CDS.1"/>
    <property type="gene ID" value="Pp3c10_7550"/>
</dbReference>
<protein>
    <submittedName>
        <fullName evidence="1 2">Uncharacterized protein</fullName>
    </submittedName>
</protein>
<evidence type="ECO:0000313" key="1">
    <source>
        <dbReference type="EMBL" id="PNR46440.1"/>
    </source>
</evidence>
<evidence type="ECO:0000313" key="2">
    <source>
        <dbReference type="EnsemblPlants" id="PAC:32902439.CDS.1"/>
    </source>
</evidence>
<dbReference type="Proteomes" id="UP000006727">
    <property type="component" value="Chromosome 10"/>
</dbReference>
<reference evidence="2" key="3">
    <citation type="submission" date="2020-12" db="UniProtKB">
        <authorList>
            <consortium name="EnsemblPlants"/>
        </authorList>
    </citation>
    <scope>IDENTIFICATION</scope>
</reference>
<gene>
    <name evidence="1" type="ORF">PHYPA_013559</name>
</gene>